<sequence length="206" mass="21109">MTRLVIVDDHPVFRHGLVALFESNGFEVVGQAAGAAEAVAVVSRERPDVVLLDLGLPDGRGADVAARLTGMLPEVRVVVVTMYDDDGSVREALAAGATGYVVKDASPAQLVAAVRAAEQGAVVLGSGVAPTAGLRVRAPAADPFGLTPRERDVLDLLVRGLSNPQIAERLAVSGKTVSNNVSALLAKLGAADRAAAARIARETFGG</sequence>
<protein>
    <submittedName>
        <fullName evidence="8">Response regulator transcription factor</fullName>
    </submittedName>
</protein>
<evidence type="ECO:0000313" key="8">
    <source>
        <dbReference type="EMBL" id="GAA1770193.1"/>
    </source>
</evidence>
<accession>A0ABN2KZ96</accession>
<dbReference type="PRINTS" id="PR00038">
    <property type="entry name" value="HTHLUXR"/>
</dbReference>
<dbReference type="PROSITE" id="PS00622">
    <property type="entry name" value="HTH_LUXR_1"/>
    <property type="match status" value="1"/>
</dbReference>
<dbReference type="SUPFAM" id="SSF52172">
    <property type="entry name" value="CheY-like"/>
    <property type="match status" value="1"/>
</dbReference>
<feature type="modified residue" description="4-aspartylphosphate" evidence="5">
    <location>
        <position position="53"/>
    </location>
</feature>
<evidence type="ECO:0000259" key="7">
    <source>
        <dbReference type="PROSITE" id="PS50110"/>
    </source>
</evidence>
<feature type="domain" description="HTH luxR-type" evidence="6">
    <location>
        <begin position="139"/>
        <end position="204"/>
    </location>
</feature>
<dbReference type="CDD" id="cd17535">
    <property type="entry name" value="REC_NarL-like"/>
    <property type="match status" value="1"/>
</dbReference>
<dbReference type="PROSITE" id="PS50043">
    <property type="entry name" value="HTH_LUXR_2"/>
    <property type="match status" value="1"/>
</dbReference>
<keyword evidence="2" id="KW-0805">Transcription regulation</keyword>
<keyword evidence="9" id="KW-1185">Reference proteome</keyword>
<gene>
    <name evidence="8" type="ORF">GCM10009681_46970</name>
</gene>
<dbReference type="RefSeq" id="WP_344086044.1">
    <property type="nucleotide sequence ID" value="NZ_BAAALS010000028.1"/>
</dbReference>
<proteinExistence type="predicted"/>
<dbReference type="InterPro" id="IPR011006">
    <property type="entry name" value="CheY-like_superfamily"/>
</dbReference>
<evidence type="ECO:0000256" key="3">
    <source>
        <dbReference type="ARBA" id="ARBA00023125"/>
    </source>
</evidence>
<organism evidence="8 9">
    <name type="scientific">Luedemannella helvata</name>
    <dbReference type="NCBI Taxonomy" id="349315"/>
    <lineage>
        <taxon>Bacteria</taxon>
        <taxon>Bacillati</taxon>
        <taxon>Actinomycetota</taxon>
        <taxon>Actinomycetes</taxon>
        <taxon>Micromonosporales</taxon>
        <taxon>Micromonosporaceae</taxon>
        <taxon>Luedemannella</taxon>
    </lineage>
</organism>
<comment type="caution">
    <text evidence="8">The sequence shown here is derived from an EMBL/GenBank/DDBJ whole genome shotgun (WGS) entry which is preliminary data.</text>
</comment>
<dbReference type="PROSITE" id="PS50110">
    <property type="entry name" value="RESPONSE_REGULATORY"/>
    <property type="match status" value="1"/>
</dbReference>
<evidence type="ECO:0000256" key="1">
    <source>
        <dbReference type="ARBA" id="ARBA00022553"/>
    </source>
</evidence>
<dbReference type="CDD" id="cd06170">
    <property type="entry name" value="LuxR_C_like"/>
    <property type="match status" value="1"/>
</dbReference>
<dbReference type="InterPro" id="IPR016032">
    <property type="entry name" value="Sig_transdc_resp-reg_C-effctor"/>
</dbReference>
<dbReference type="SUPFAM" id="SSF46894">
    <property type="entry name" value="C-terminal effector domain of the bipartite response regulators"/>
    <property type="match status" value="1"/>
</dbReference>
<dbReference type="SMART" id="SM00448">
    <property type="entry name" value="REC"/>
    <property type="match status" value="1"/>
</dbReference>
<dbReference type="Pfam" id="PF00072">
    <property type="entry name" value="Response_reg"/>
    <property type="match status" value="1"/>
</dbReference>
<dbReference type="InterPro" id="IPR001789">
    <property type="entry name" value="Sig_transdc_resp-reg_receiver"/>
</dbReference>
<evidence type="ECO:0000313" key="9">
    <source>
        <dbReference type="Proteomes" id="UP001500655"/>
    </source>
</evidence>
<dbReference type="SMART" id="SM00421">
    <property type="entry name" value="HTH_LUXR"/>
    <property type="match status" value="1"/>
</dbReference>
<reference evidence="9" key="1">
    <citation type="journal article" date="2019" name="Int. J. Syst. Evol. Microbiol.">
        <title>The Global Catalogue of Microorganisms (GCM) 10K type strain sequencing project: providing services to taxonomists for standard genome sequencing and annotation.</title>
        <authorList>
            <consortium name="The Broad Institute Genomics Platform"/>
            <consortium name="The Broad Institute Genome Sequencing Center for Infectious Disease"/>
            <person name="Wu L."/>
            <person name="Ma J."/>
        </authorList>
    </citation>
    <scope>NUCLEOTIDE SEQUENCE [LARGE SCALE GENOMIC DNA]</scope>
    <source>
        <strain evidence="9">JCM 13249</strain>
    </source>
</reference>
<dbReference type="InterPro" id="IPR058245">
    <property type="entry name" value="NreC/VraR/RcsB-like_REC"/>
</dbReference>
<evidence type="ECO:0000259" key="6">
    <source>
        <dbReference type="PROSITE" id="PS50043"/>
    </source>
</evidence>
<dbReference type="InterPro" id="IPR039420">
    <property type="entry name" value="WalR-like"/>
</dbReference>
<dbReference type="Pfam" id="PF00196">
    <property type="entry name" value="GerE"/>
    <property type="match status" value="1"/>
</dbReference>
<evidence type="ECO:0000256" key="5">
    <source>
        <dbReference type="PROSITE-ProRule" id="PRU00169"/>
    </source>
</evidence>
<dbReference type="Proteomes" id="UP001500655">
    <property type="component" value="Unassembled WGS sequence"/>
</dbReference>
<evidence type="ECO:0000256" key="2">
    <source>
        <dbReference type="ARBA" id="ARBA00023015"/>
    </source>
</evidence>
<dbReference type="PANTHER" id="PTHR43214:SF24">
    <property type="entry name" value="TRANSCRIPTIONAL REGULATORY PROTEIN NARL-RELATED"/>
    <property type="match status" value="1"/>
</dbReference>
<keyword evidence="1 5" id="KW-0597">Phosphoprotein</keyword>
<keyword evidence="3" id="KW-0238">DNA-binding</keyword>
<dbReference type="EMBL" id="BAAALS010000028">
    <property type="protein sequence ID" value="GAA1770193.1"/>
    <property type="molecule type" value="Genomic_DNA"/>
</dbReference>
<name>A0ABN2KZ96_9ACTN</name>
<feature type="domain" description="Response regulatory" evidence="7">
    <location>
        <begin position="3"/>
        <end position="118"/>
    </location>
</feature>
<keyword evidence="4" id="KW-0804">Transcription</keyword>
<dbReference type="Gene3D" id="3.40.50.2300">
    <property type="match status" value="1"/>
</dbReference>
<evidence type="ECO:0000256" key="4">
    <source>
        <dbReference type="ARBA" id="ARBA00023163"/>
    </source>
</evidence>
<dbReference type="PANTHER" id="PTHR43214">
    <property type="entry name" value="TWO-COMPONENT RESPONSE REGULATOR"/>
    <property type="match status" value="1"/>
</dbReference>
<dbReference type="InterPro" id="IPR000792">
    <property type="entry name" value="Tscrpt_reg_LuxR_C"/>
</dbReference>